<gene>
    <name evidence="9" type="primary">fixJ</name>
    <name evidence="9" type="ORF">VIBNI_A0953</name>
</gene>
<name>U4K384_9VIBR</name>
<feature type="domain" description="Response regulatory" evidence="8">
    <location>
        <begin position="8"/>
        <end position="121"/>
    </location>
</feature>
<dbReference type="InterPro" id="IPR011006">
    <property type="entry name" value="CheY-like_superfamily"/>
</dbReference>
<dbReference type="PANTHER" id="PTHR44688:SF16">
    <property type="entry name" value="DNA-BINDING TRANSCRIPTIONAL ACTIVATOR DEVR_DOSR"/>
    <property type="match status" value="1"/>
</dbReference>
<keyword evidence="2" id="KW-0902">Two-component regulatory system</keyword>
<dbReference type="FunFam" id="3.40.50.2300:FF:000018">
    <property type="entry name" value="DNA-binding transcriptional regulator NtrC"/>
    <property type="match status" value="1"/>
</dbReference>
<dbReference type="CDD" id="cd06170">
    <property type="entry name" value="LuxR_C_like"/>
    <property type="match status" value="1"/>
</dbReference>
<evidence type="ECO:0000256" key="6">
    <source>
        <dbReference type="PROSITE-ProRule" id="PRU00169"/>
    </source>
</evidence>
<dbReference type="RefSeq" id="WP_022550117.1">
    <property type="nucleotide sequence ID" value="NC_022528.1"/>
</dbReference>
<organism evidence="9 10">
    <name type="scientific">Vibrio nigripulchritudo</name>
    <dbReference type="NCBI Taxonomy" id="28173"/>
    <lineage>
        <taxon>Bacteria</taxon>
        <taxon>Pseudomonadati</taxon>
        <taxon>Pseudomonadota</taxon>
        <taxon>Gammaproteobacteria</taxon>
        <taxon>Vibrionales</taxon>
        <taxon>Vibrionaceae</taxon>
        <taxon>Vibrio</taxon>
    </lineage>
</organism>
<proteinExistence type="predicted"/>
<dbReference type="GO" id="GO:0003677">
    <property type="term" value="F:DNA binding"/>
    <property type="evidence" value="ECO:0007669"/>
    <property type="project" value="UniProtKB-KW"/>
</dbReference>
<dbReference type="InterPro" id="IPR001789">
    <property type="entry name" value="Sig_transdc_resp-reg_receiver"/>
</dbReference>
<dbReference type="SMART" id="SM00448">
    <property type="entry name" value="REC"/>
    <property type="match status" value="1"/>
</dbReference>
<evidence type="ECO:0000313" key="10">
    <source>
        <dbReference type="Proteomes" id="UP000016895"/>
    </source>
</evidence>
<dbReference type="InterPro" id="IPR036388">
    <property type="entry name" value="WH-like_DNA-bd_sf"/>
</dbReference>
<dbReference type="PATRIC" id="fig|1260221.3.peg.914"/>
<dbReference type="InterPro" id="IPR000792">
    <property type="entry name" value="Tscrpt_reg_LuxR_C"/>
</dbReference>
<accession>U4K384</accession>
<dbReference type="PROSITE" id="PS00622">
    <property type="entry name" value="HTH_LUXR_1"/>
    <property type="match status" value="1"/>
</dbReference>
<dbReference type="PROSITE" id="PS50110">
    <property type="entry name" value="RESPONSE_REGULATORY"/>
    <property type="match status" value="1"/>
</dbReference>
<feature type="modified residue" description="4-aspartylphosphate" evidence="6">
    <location>
        <position position="56"/>
    </location>
</feature>
<dbReference type="CDD" id="cd17537">
    <property type="entry name" value="REC_FixJ"/>
    <property type="match status" value="1"/>
</dbReference>
<evidence type="ECO:0000256" key="5">
    <source>
        <dbReference type="ARBA" id="ARBA00023163"/>
    </source>
</evidence>
<keyword evidence="4" id="KW-0238">DNA-binding</keyword>
<dbReference type="GO" id="GO:0006355">
    <property type="term" value="P:regulation of DNA-templated transcription"/>
    <property type="evidence" value="ECO:0007669"/>
    <property type="project" value="InterPro"/>
</dbReference>
<keyword evidence="3" id="KW-0805">Transcription regulation</keyword>
<protein>
    <submittedName>
        <fullName evidence="9">Transcriptional regulatory protein fixJ</fullName>
    </submittedName>
</protein>
<sequence>MQNDKLTTVFVVDDDTDFRDSLVFLLESAGYQVLGFSSAQALLDGYRGEAGCLLLDVRMPEINGLRLQQILAERKINLPTVIITGHGDIPMAVGAMKNGAMDFIEKPFEDDVILSRVEHALTQASRQLHAQEKFKQVLDCYEQLSRREREVMALVVDGLPNREVAQTLGISPKTVEIHRSRVMSKMQADNLANLVHKASLLSQ</sequence>
<evidence type="ECO:0000256" key="2">
    <source>
        <dbReference type="ARBA" id="ARBA00023012"/>
    </source>
</evidence>
<evidence type="ECO:0000256" key="3">
    <source>
        <dbReference type="ARBA" id="ARBA00023015"/>
    </source>
</evidence>
<dbReference type="Proteomes" id="UP000016895">
    <property type="component" value="Chromosome 1"/>
</dbReference>
<dbReference type="Pfam" id="PF00072">
    <property type="entry name" value="Response_reg"/>
    <property type="match status" value="1"/>
</dbReference>
<dbReference type="SMART" id="SM00421">
    <property type="entry name" value="HTH_LUXR"/>
    <property type="match status" value="1"/>
</dbReference>
<keyword evidence="10" id="KW-1185">Reference proteome</keyword>
<dbReference type="KEGG" id="vni:VIBNI_A0953"/>
<dbReference type="Pfam" id="PF00196">
    <property type="entry name" value="GerE"/>
    <property type="match status" value="1"/>
</dbReference>
<dbReference type="EMBL" id="FO203526">
    <property type="protein sequence ID" value="CCO57109.1"/>
    <property type="molecule type" value="Genomic_DNA"/>
</dbReference>
<feature type="domain" description="HTH luxR-type" evidence="7">
    <location>
        <begin position="137"/>
        <end position="202"/>
    </location>
</feature>
<evidence type="ECO:0000259" key="7">
    <source>
        <dbReference type="PROSITE" id="PS50043"/>
    </source>
</evidence>
<dbReference type="PRINTS" id="PR00038">
    <property type="entry name" value="HTHLUXR"/>
</dbReference>
<dbReference type="PROSITE" id="PS50043">
    <property type="entry name" value="HTH_LUXR_2"/>
    <property type="match status" value="1"/>
</dbReference>
<evidence type="ECO:0000313" key="9">
    <source>
        <dbReference type="EMBL" id="CCO57109.1"/>
    </source>
</evidence>
<dbReference type="OrthoDB" id="9802186at2"/>
<keyword evidence="1 6" id="KW-0597">Phosphoprotein</keyword>
<dbReference type="InterPro" id="IPR016032">
    <property type="entry name" value="Sig_transdc_resp-reg_C-effctor"/>
</dbReference>
<keyword evidence="5" id="KW-0804">Transcription</keyword>
<dbReference type="AlphaFoldDB" id="U4K384"/>
<evidence type="ECO:0000256" key="4">
    <source>
        <dbReference type="ARBA" id="ARBA00023125"/>
    </source>
</evidence>
<dbReference type="PANTHER" id="PTHR44688">
    <property type="entry name" value="DNA-BINDING TRANSCRIPTIONAL ACTIVATOR DEVR_DOSR"/>
    <property type="match status" value="1"/>
</dbReference>
<evidence type="ECO:0000256" key="1">
    <source>
        <dbReference type="ARBA" id="ARBA00022553"/>
    </source>
</evidence>
<reference evidence="9 10" key="1">
    <citation type="journal article" date="2013" name="ISME J.">
        <title>Comparative genomics of pathogenic lineages of Vibrio nigripulchritudo identifies virulence-associated traits.</title>
        <authorList>
            <person name="Goudenege D."/>
            <person name="Labreuche Y."/>
            <person name="Krin E."/>
            <person name="Ansquer D."/>
            <person name="Mangenot S."/>
            <person name="Calteau A."/>
            <person name="Medigue C."/>
            <person name="Mazel D."/>
            <person name="Polz M.F."/>
            <person name="Le Roux F."/>
        </authorList>
    </citation>
    <scope>NUCLEOTIDE SEQUENCE [LARGE SCALE GENOMIC DNA]</scope>
    <source>
        <strain evidence="10">SnF1</strain>
    </source>
</reference>
<evidence type="ECO:0000259" key="8">
    <source>
        <dbReference type="PROSITE" id="PS50110"/>
    </source>
</evidence>
<dbReference type="GO" id="GO:0000160">
    <property type="term" value="P:phosphorelay signal transduction system"/>
    <property type="evidence" value="ECO:0007669"/>
    <property type="project" value="UniProtKB-KW"/>
</dbReference>
<dbReference type="SUPFAM" id="SSF46894">
    <property type="entry name" value="C-terminal effector domain of the bipartite response regulators"/>
    <property type="match status" value="1"/>
</dbReference>
<dbReference type="Gene3D" id="1.10.10.10">
    <property type="entry name" value="Winged helix-like DNA-binding domain superfamily/Winged helix DNA-binding domain"/>
    <property type="match status" value="1"/>
</dbReference>
<dbReference type="Gene3D" id="3.40.50.2300">
    <property type="match status" value="1"/>
</dbReference>
<dbReference type="STRING" id="28173.VIBNI_A0953"/>
<dbReference type="SUPFAM" id="SSF52172">
    <property type="entry name" value="CheY-like"/>
    <property type="match status" value="1"/>
</dbReference>